<evidence type="ECO:0000256" key="3">
    <source>
        <dbReference type="ARBA" id="ARBA00022454"/>
    </source>
</evidence>
<evidence type="ECO:0000256" key="5">
    <source>
        <dbReference type="ARBA" id="ARBA00023242"/>
    </source>
</evidence>
<dbReference type="CDD" id="cd14267">
    <property type="entry name" value="Rif1_CTD_C-II_like"/>
    <property type="match status" value="1"/>
</dbReference>
<proteinExistence type="predicted"/>
<feature type="compositionally biased region" description="Polar residues" evidence="7">
    <location>
        <begin position="1857"/>
        <end position="1868"/>
    </location>
</feature>
<dbReference type="Pfam" id="PF12231">
    <property type="entry name" value="Rif1_N"/>
    <property type="match status" value="1"/>
</dbReference>
<feature type="region of interest" description="Disordered" evidence="7">
    <location>
        <begin position="1195"/>
        <end position="1222"/>
    </location>
</feature>
<dbReference type="GeneID" id="105016115"/>
<feature type="compositionally biased region" description="Polar residues" evidence="7">
    <location>
        <begin position="1470"/>
        <end position="1481"/>
    </location>
</feature>
<keyword evidence="10" id="KW-1185">Reference proteome</keyword>
<protein>
    <recommendedName>
        <fullName evidence="8">Telomere-associated protein Rif1 N-terminal domain-containing protein</fullName>
    </recommendedName>
</protein>
<evidence type="ECO:0000259" key="8">
    <source>
        <dbReference type="Pfam" id="PF12231"/>
    </source>
</evidence>
<feature type="compositionally biased region" description="Basic and acidic residues" evidence="7">
    <location>
        <begin position="1954"/>
        <end position="1963"/>
    </location>
</feature>
<feature type="compositionally biased region" description="Basic and acidic residues" evidence="7">
    <location>
        <begin position="2774"/>
        <end position="2784"/>
    </location>
</feature>
<feature type="region of interest" description="Disordered" evidence="7">
    <location>
        <begin position="1805"/>
        <end position="1869"/>
    </location>
</feature>
<feature type="region of interest" description="Disordered" evidence="7">
    <location>
        <begin position="1249"/>
        <end position="1771"/>
    </location>
</feature>
<evidence type="ECO:0000313" key="9">
    <source>
        <dbReference type="Ensembl" id="ENSELUP00000005843.3"/>
    </source>
</evidence>
<reference evidence="9" key="3">
    <citation type="submission" date="2025-08" db="UniProtKB">
        <authorList>
            <consortium name="Ensembl"/>
        </authorList>
    </citation>
    <scope>IDENTIFICATION</scope>
</reference>
<organism evidence="9 10">
    <name type="scientific">Esox lucius</name>
    <name type="common">Northern pike</name>
    <dbReference type="NCBI Taxonomy" id="8010"/>
    <lineage>
        <taxon>Eukaryota</taxon>
        <taxon>Metazoa</taxon>
        <taxon>Chordata</taxon>
        <taxon>Craniata</taxon>
        <taxon>Vertebrata</taxon>
        <taxon>Euteleostomi</taxon>
        <taxon>Actinopterygii</taxon>
        <taxon>Neopterygii</taxon>
        <taxon>Teleostei</taxon>
        <taxon>Protacanthopterygii</taxon>
        <taxon>Esociformes</taxon>
        <taxon>Esocidae</taxon>
        <taxon>Esox</taxon>
    </lineage>
</organism>
<dbReference type="InterPro" id="IPR022031">
    <property type="entry name" value="Rif1_N"/>
</dbReference>
<dbReference type="InterPro" id="IPR011989">
    <property type="entry name" value="ARM-like"/>
</dbReference>
<dbReference type="Proteomes" id="UP000265140">
    <property type="component" value="Chromosome 16"/>
</dbReference>
<feature type="domain" description="Telomere-associated protein Rif1 N-terminal" evidence="8">
    <location>
        <begin position="28"/>
        <end position="363"/>
    </location>
</feature>
<evidence type="ECO:0000256" key="6">
    <source>
        <dbReference type="ARBA" id="ARBA00023306"/>
    </source>
</evidence>
<keyword evidence="3" id="KW-0158">Chromosome</keyword>
<reference evidence="9" key="4">
    <citation type="submission" date="2025-09" db="UniProtKB">
        <authorList>
            <consortium name="Ensembl"/>
        </authorList>
    </citation>
    <scope>IDENTIFICATION</scope>
</reference>
<feature type="region of interest" description="Disordered" evidence="7">
    <location>
        <begin position="2473"/>
        <end position="2593"/>
    </location>
</feature>
<feature type="region of interest" description="Disordered" evidence="7">
    <location>
        <begin position="2074"/>
        <end position="2096"/>
    </location>
</feature>
<dbReference type="InParanoid" id="A0A3P8XRE8"/>
<reference evidence="9" key="2">
    <citation type="submission" date="2020-02" db="EMBL/GenBank/DDBJ databases">
        <title>Esox lucius (northern pike) genome, fEsoLuc1, primary haplotype.</title>
        <authorList>
            <person name="Myers G."/>
            <person name="Karagic N."/>
            <person name="Meyer A."/>
            <person name="Pippel M."/>
            <person name="Reichard M."/>
            <person name="Winkler S."/>
            <person name="Tracey A."/>
            <person name="Sims Y."/>
            <person name="Howe K."/>
            <person name="Rhie A."/>
            <person name="Formenti G."/>
            <person name="Durbin R."/>
            <person name="Fedrigo O."/>
            <person name="Jarvis E.D."/>
        </authorList>
    </citation>
    <scope>NUCLEOTIDE SEQUENCE [LARGE SCALE GENOMIC DNA]</scope>
</reference>
<dbReference type="PANTHER" id="PTHR22928">
    <property type="entry name" value="TELOMERE-ASSOCIATED PROTEIN RIF1"/>
    <property type="match status" value="1"/>
</dbReference>
<feature type="region of interest" description="Disordered" evidence="7">
    <location>
        <begin position="1012"/>
        <end position="1039"/>
    </location>
</feature>
<dbReference type="RefSeq" id="XP_028969230.2">
    <property type="nucleotide sequence ID" value="XM_029113397.2"/>
</dbReference>
<dbReference type="SUPFAM" id="SSF48371">
    <property type="entry name" value="ARM repeat"/>
    <property type="match status" value="1"/>
</dbReference>
<feature type="region of interest" description="Disordered" evidence="7">
    <location>
        <begin position="2407"/>
        <end position="2439"/>
    </location>
</feature>
<evidence type="ECO:0000256" key="2">
    <source>
        <dbReference type="ARBA" id="ARBA00004574"/>
    </source>
</evidence>
<evidence type="ECO:0000256" key="1">
    <source>
        <dbReference type="ARBA" id="ARBA00004123"/>
    </source>
</evidence>
<feature type="compositionally biased region" description="Low complexity" evidence="7">
    <location>
        <begin position="1419"/>
        <end position="1440"/>
    </location>
</feature>
<dbReference type="OMA" id="ANQCCED"/>
<feature type="region of interest" description="Disordered" evidence="7">
    <location>
        <begin position="1921"/>
        <end position="1979"/>
    </location>
</feature>
<feature type="compositionally biased region" description="Low complexity" evidence="7">
    <location>
        <begin position="1482"/>
        <end position="1491"/>
    </location>
</feature>
<accession>A0A3P8XRE8</accession>
<evidence type="ECO:0000256" key="4">
    <source>
        <dbReference type="ARBA" id="ARBA00022895"/>
    </source>
</evidence>
<feature type="compositionally biased region" description="Basic and acidic residues" evidence="7">
    <location>
        <begin position="1395"/>
        <end position="1410"/>
    </location>
</feature>
<feature type="region of interest" description="Disordered" evidence="7">
    <location>
        <begin position="2031"/>
        <end position="2062"/>
    </location>
</feature>
<feature type="region of interest" description="Disordered" evidence="7">
    <location>
        <begin position="2727"/>
        <end position="2789"/>
    </location>
</feature>
<dbReference type="STRING" id="8010.ENSELUP00000005843"/>
<keyword evidence="5" id="KW-0539">Nucleus</keyword>
<feature type="compositionally biased region" description="Polar residues" evidence="7">
    <location>
        <begin position="1672"/>
        <end position="1685"/>
    </location>
</feature>
<feature type="compositionally biased region" description="Basic and acidic residues" evidence="7">
    <location>
        <begin position="2074"/>
        <end position="2087"/>
    </location>
</feature>
<feature type="compositionally biased region" description="Basic and acidic residues" evidence="7">
    <location>
        <begin position="1012"/>
        <end position="1021"/>
    </location>
</feature>
<feature type="compositionally biased region" description="Polar residues" evidence="7">
    <location>
        <begin position="1925"/>
        <end position="1938"/>
    </location>
</feature>
<dbReference type="Bgee" id="ENSELUG00000006826">
    <property type="expression patterns" value="Expressed in ovary and 15 other cell types or tissues"/>
</dbReference>
<dbReference type="PANTHER" id="PTHR22928:SF3">
    <property type="entry name" value="TELOMERE-ASSOCIATED PROTEIN RIF1"/>
    <property type="match status" value="1"/>
</dbReference>
<keyword evidence="4" id="KW-0779">Telomere</keyword>
<feature type="compositionally biased region" description="Basic and acidic residues" evidence="7">
    <location>
        <begin position="2564"/>
        <end position="2573"/>
    </location>
</feature>
<evidence type="ECO:0000256" key="7">
    <source>
        <dbReference type="SAM" id="MobiDB-lite"/>
    </source>
</evidence>
<comment type="subcellular location">
    <subcellularLocation>
        <location evidence="2">Chromosome</location>
        <location evidence="2">Telomere</location>
    </subcellularLocation>
    <subcellularLocation>
        <location evidence="1">Nucleus</location>
    </subcellularLocation>
</comment>
<reference evidence="10" key="1">
    <citation type="journal article" date="2014" name="PLoS ONE">
        <title>The genome and linkage map of the northern pike (Esox lucius): conserved synteny revealed between the salmonid sister group and the Neoteleostei.</title>
        <authorList>
            <person name="Rondeau E.B."/>
            <person name="Minkley D.R."/>
            <person name="Leong J.S."/>
            <person name="Messmer A.M."/>
            <person name="Jantzen J.R."/>
            <person name="von Schalburg K.R."/>
            <person name="Lemon C."/>
            <person name="Bird N.H."/>
            <person name="Koop B.F."/>
        </authorList>
    </citation>
    <scope>NUCLEOTIDE SEQUENCE</scope>
</reference>
<dbReference type="GO" id="GO:0005634">
    <property type="term" value="C:nucleus"/>
    <property type="evidence" value="ECO:0007669"/>
    <property type="project" value="UniProtKB-SubCell"/>
</dbReference>
<feature type="compositionally biased region" description="Basic and acidic residues" evidence="7">
    <location>
        <begin position="1449"/>
        <end position="1459"/>
    </location>
</feature>
<dbReference type="Gene3D" id="1.25.10.10">
    <property type="entry name" value="Leucine-rich Repeat Variant"/>
    <property type="match status" value="1"/>
</dbReference>
<dbReference type="GO" id="GO:0000723">
    <property type="term" value="P:telomere maintenance"/>
    <property type="evidence" value="ECO:0007669"/>
    <property type="project" value="TreeGrafter"/>
</dbReference>
<name>A0A3P8XRE8_ESOLU</name>
<feature type="compositionally biased region" description="Low complexity" evidence="7">
    <location>
        <begin position="2045"/>
        <end position="2054"/>
    </location>
</feature>
<feature type="compositionally biased region" description="Polar residues" evidence="7">
    <location>
        <begin position="1727"/>
        <end position="1740"/>
    </location>
</feature>
<feature type="region of interest" description="Disordered" evidence="7">
    <location>
        <begin position="378"/>
        <end position="404"/>
    </location>
</feature>
<feature type="compositionally biased region" description="Basic and acidic residues" evidence="7">
    <location>
        <begin position="1267"/>
        <end position="1283"/>
    </location>
</feature>
<dbReference type="Ensembl" id="ENSELUT00000009955.3">
    <property type="protein sequence ID" value="ENSELUP00000005843.3"/>
    <property type="gene ID" value="ENSELUG00000006826.3"/>
</dbReference>
<dbReference type="GeneTree" id="ENSGT00390000012204"/>
<dbReference type="InterPro" id="IPR016024">
    <property type="entry name" value="ARM-type_fold"/>
</dbReference>
<keyword evidence="6" id="KW-0131">Cell cycle</keyword>
<sequence>MMATVPLSSSSLLPLLDSLEDNTAGLPEQTDAYLTIANRLNGEGRQFLPAVVKHFSRLGKTFKTHISSQNAELSQAALQALGFCVFHAHVVSAIPANFSDELLSSLCSLVIKSKDKNTCTRALWVISKQNFSTEVVAKNVPEILRTLECLQIREDIQSVVIEHESLNVIIRLLEQAPVQMGVAAVQWAKLITPLVVHSASKVRLRAAAALEMGLPLLLEKQKEVAALVEPMMSSKLIPELQKMFSTKNETNVLKLWPLFVRLLGKVLHKGGPFINSLLGLEELGFRSSSPNIKKIAFIAWKSLIDNFALNPEILCSAKRLKLLMQPLSSIHVRTEALLLTKLEVWWYLVVKLGPNLPAHFEQVGVPLLQCTLGPDLSSPGTPARNSSQNSVAGNSTPKSGVPAFSSSTATPRLNLNSSVVTGQAYPSIQLLGLEMLLHYFLGPEITSAAAKNKLTLSLEPLVHPFLSSPSSFNKHAVLLISAIRDSLICIGKDAPDSLLALIWKNLVSFVSTTIDAAGHKKERQGSEVLTLLLQALQSIISSEALPAHRALSLLEMTVKGIPQRVLGSASYQVGKMDVLNGTPALFLIILFYNSSLVSGFVEDERFFLCLETLVRCGLSGPTSPLAFGEAVLGAMGSTAGALGNKEQLWRMWSVVVNPLIDTITHTNEVNQGDALEHNFSAVHTALMFPITHLFPGMVLPPMTQKSMLTSWSRLYKVFARCSALVATAEENVCCEELCGKMAVVIDKNALKIPSTLDLVANILLVIIESADFSPYTPQFQQKMKSPHTPLTWVRKKSKALGNLSTFQTLLVLSLEAFDAYEAPDMVPDGTGPALVSILSTLFSNLAVATAIQEALASLTLPLTALYKKAGRTSSDQPKFILCLGTKLEKLLGDLLGCLQTRSALAYDDELLSLLSPLLCVLFLHRLKHVRSLVAQFWNATFANSMVLAYPEELRPVLSQVKQNTPILLPGFQSVEVPDEFSGQYSSEGSQLDTALSGVQVTPGVKRDSLLARAGEMKDRNSKTSNKPVSTKLDFGSPKPPCREVLEEQASIDFVFIPPETKERVLTEHQKEVKRTKRVDIPAMYNNLDASLDTTAFTQYTQSQEESLENLPADDQAEDAENVEVTSEILEVENMEVGEDACDVLVTNTQEYHNPATLTCNTAANKKEEPAEVVPDSTDVSLEDANEDGQLENQDVAMESREDCPSPNVSGASDLLSGIPQKPVVNNSRRQSFITLEKYTEGKPASPAFVKFTGPLSETSHSQVLEPSSHEPPLEKEADTDRLAPQKTEQIRPNSSRNESSQKEGEEPSENKKESDVQKPAEKRPSETTEDEDDVIPDTQTEVEVLKADPAEVMGNSSQEEESESNLEDSPSSHSQATLSQGEPRRSGRRRSRPLRPGEDTDVQDGKDTCKKKSQPGKATSPTDSPKTTSSPTSQNNSQSQGRASRRNKLPVEVEDSGKDKLRKSHKLVSDSRQSSSQVATHSPSSNSNSPSQGTRVSSRRSNKLGRDSEELVKDIQKRKGIAEELSQIASKRYTPSPSDSDSQSQGRYPQKTKLAVNVDDDGSLKLRSRARKEKPSLPDSPVATPSQPESQSQGRASRRSKVFSDSEEFDLVGNVEKPCNPVEQTQTVFSIETQSTASQKIDDQSLRTSIRDIESPHSNNKTNDKIEVNMVDQFSQMDSETTTPSAAPADGQSHSRSSRKSKVSVEVGHSVVQSPHVVTESAAALEMSQTDSQLTPTSTSQDDRQTRFQGRLRKRGKMLEKEVKASSCSPTPVMEVAHQSGTPGTSHGCGRTTRLRASLGLLSSKVENSESEVSEIPDNVQKPKRKERKTKSHETVQISHATVLSGEPRADEERVTESSLSDSQNRSSKALEVEIPMDIEDAQVLVPSLPLIANAELGQRKADAQIVDMVGGMVEAADPVPEVATSENSKTSSPQIHSSVEPDLEQQKSQHGHISPEKKESGHNSKSISNLQTISSQETDSECDGLTLQKNNLLTDCKQALSLSSTKENAVLDEQSIFLESNKLCTPPIAIGAPTGSQPSEVTERLSQSLQVSESSEEKDVKAVPMSIADLTVDQDKEMTEDKENRPPEATNVLEQDQPEVVVDDLNNSFQQAQPECSIAFKLEQPLEFVVDNGGQSLWNSQSECSNTIEEEKQTVVVDDVDKPLGHAQPECSNVLVEDQQQLLVDDVDKSLGPAQPECSSVLVEDEQQLLVDDIDKSLGHAQQECSNVLVEDEQQLVDDVDKSLGHAQPECSNVLVEDEQQLVVDDVDKSLGHAQPECSNVLVEDEQQLVVDDIDKPLGHAQPECSNVLVEDEQQLVDDVDKSLGPAQPECSNVLMEDEQQQLVVDDVDKPLGQAQPECSSVLVENEQQLMVDDVTMSNGQAQPECAKAVEEEQYTFIKEVLPEPKIVPTSVGPDNTQPPDYEVQDNAPLQEGTKATNDSDLECVELEETQIESSNLGLCPVVSIVPLTDSHREPVSVHNPSTSKDMLCQDSPPKQKGLDGGVGLEVGQSPSSGRTRGVWSPSASPSSSILKKGQKRPIEEESPSPFTKCRRVSFADPIQHQELADDIDRRSPVIRSNSPRTKTTGSIPQPKFITTPTKALLILSPRNLRSPGYKSSKKCLISEMGQEPRPIPKDCVYPALVSCSTPVEAVLPQITSNMWPRGFGQLVRARNIRTVGDLSALTPSEIKNLPIRSPKISNVKKALQTYHEQQRKGRSDELKSFDEMEKMTSELEEPNLPQKPQQEEEEDKTPGEALATELSDEPVSMEQAPEGGPDKSDPDDQRPGGGLLSEVEALGNRLTGEELTLCSPDQLLQLHDQLAGMMRTVMVQLQSRLLCQNQDTGP</sequence>
<feature type="compositionally biased region" description="Basic and acidic residues" evidence="7">
    <location>
        <begin position="1640"/>
        <end position="1655"/>
    </location>
</feature>
<feature type="compositionally biased region" description="Polar residues" evidence="7">
    <location>
        <begin position="1964"/>
        <end position="1978"/>
    </location>
</feature>
<feature type="compositionally biased region" description="Polar residues" evidence="7">
    <location>
        <begin position="1255"/>
        <end position="1265"/>
    </location>
</feature>
<gene>
    <name evidence="9" type="primary">RIF1</name>
</gene>
<feature type="compositionally biased region" description="Low complexity" evidence="7">
    <location>
        <begin position="1535"/>
        <end position="1545"/>
    </location>
</feature>
<feature type="compositionally biased region" description="Polar residues" evidence="7">
    <location>
        <begin position="1622"/>
        <end position="1639"/>
    </location>
</feature>
<evidence type="ECO:0000313" key="10">
    <source>
        <dbReference type="Proteomes" id="UP000265140"/>
    </source>
</evidence>
<feature type="compositionally biased region" description="Polar residues" evidence="7">
    <location>
        <begin position="2576"/>
        <end position="2593"/>
    </location>
</feature>
<feature type="compositionally biased region" description="Basic and acidic residues" evidence="7">
    <location>
        <begin position="1299"/>
        <end position="1326"/>
    </location>
</feature>
<feature type="compositionally biased region" description="Basic and acidic residues" evidence="7">
    <location>
        <begin position="1504"/>
        <end position="1522"/>
    </location>
</feature>
<feature type="compositionally biased region" description="Polar residues" evidence="7">
    <location>
        <begin position="1286"/>
        <end position="1298"/>
    </location>
</feature>
<feature type="compositionally biased region" description="Basic residues" evidence="7">
    <location>
        <begin position="1822"/>
        <end position="1831"/>
    </location>
</feature>
<dbReference type="GO" id="GO:0140445">
    <property type="term" value="C:chromosome, telomeric repeat region"/>
    <property type="evidence" value="ECO:0007669"/>
    <property type="project" value="TreeGrafter"/>
</dbReference>
<feature type="compositionally biased region" description="Polar residues" evidence="7">
    <location>
        <begin position="1583"/>
        <end position="1595"/>
    </location>
</feature>